<dbReference type="EMBL" id="LNYT01000022">
    <property type="protein sequence ID" value="KTD45645.1"/>
    <property type="molecule type" value="Genomic_DNA"/>
</dbReference>
<evidence type="ECO:0000313" key="5">
    <source>
        <dbReference type="Proteomes" id="UP000054608"/>
    </source>
</evidence>
<dbReference type="AlphaFoldDB" id="A0A0W0XLT8"/>
<proteinExistence type="predicted"/>
<keyword evidence="5" id="KW-1185">Reference proteome</keyword>
<feature type="domain" description="DUF7146" evidence="3">
    <location>
        <begin position="17"/>
        <end position="106"/>
    </location>
</feature>
<comment type="caution">
    <text evidence="4">The sequence shown here is derived from an EMBL/GenBank/DDBJ whole genome shotgun (WGS) entry which is preliminary data.</text>
</comment>
<sequence length="913" mass="104177">MRIKSITELQAFIIDEKKLALAKQLWESSQPITNTPAEKYLVDTRRIPAAVARSLSFKHLRGPLGIKELDENKPYRDYVVTPVHDLDNRLIGVQLIQVGADGQKAQGKSRQFYCKKYIGATTLSRPGKAAIVNPGVSRDVVYVAEGVETAASVAVIDAIKDNYAILASLGVDALPIVLGYVKTHYPPGATVVLLKDHDKKNSLADQAFGKAKTLFIEAGYTVVVKEPPLEETDWNDELQSEGPARIHEQFDDLVSGIRPEWVKEELDEESTLQQRWSDRLSPAVFRYFSCIYNELLVLEHFSEKKALFLKVSYALSELEKRVLKLGELLTMQEDFGAIVREIKEIKADIKILNNAWAHLTGQSLENPAESLQPFKTALRQYEKINEKRKKLLNEDLENFSLKSNDDEAAVYRAYYTTLELLQAHITSLSEQDKERFKYRKFLNERLGKIGKEIQVLKGYQQELEGEAVTENLLREQMQSLQTEKNFLRQELAVLDDQLNLLAYHTGFSGEYAHYSRHFVDFVNHRLLQCEYNYSAIRKLVTREKEGIRSHLQKEYGKLLDKAMAYCRKHLAGEMALLQRANQGLKNEMALQIEQLEKELPSPAMRFQHYHQAFLELDPLSSDARGLQEWVNSLTHFKMVGPLVYTYPDMDTEAGVALVDTFLDYDSDEEETISTLTSAVLTAAGGEYDESSEGNSQFEVLQKEAIARLCGIDKNEITEGLLHTIMDFTQKLSLSLYKSFTVMDPETKARQEFDGIALRGHCLTIIERKSNDGTGDGLLQRNFCQNKIIAKMQFLQKRIICKIMDHPTPEAWLLLDTPELESWYSRQFTPECQERLVLAAKTRIIEAFKAITLEFTLNRGQSFARENYNGLFFNREHGLCDVHIRFSRQQKGNEKIAHARIEKLSSIRSSSRSG</sequence>
<dbReference type="Pfam" id="PF23639">
    <property type="entry name" value="DUF7146"/>
    <property type="match status" value="1"/>
</dbReference>
<evidence type="ECO:0000259" key="2">
    <source>
        <dbReference type="Pfam" id="PF13362"/>
    </source>
</evidence>
<accession>A0A0W0XLT8</accession>
<protein>
    <submittedName>
        <fullName evidence="4">TraI</fullName>
    </submittedName>
</protein>
<organism evidence="4 5">
    <name type="scientific">Legionella rubrilucens</name>
    <dbReference type="NCBI Taxonomy" id="458"/>
    <lineage>
        <taxon>Bacteria</taxon>
        <taxon>Pseudomonadati</taxon>
        <taxon>Pseudomonadota</taxon>
        <taxon>Gammaproteobacteria</taxon>
        <taxon>Legionellales</taxon>
        <taxon>Legionellaceae</taxon>
        <taxon>Legionella</taxon>
    </lineage>
</organism>
<feature type="domain" description="Toprim" evidence="2">
    <location>
        <begin position="141"/>
        <end position="243"/>
    </location>
</feature>
<dbReference type="InterPro" id="IPR055570">
    <property type="entry name" value="DUF7146"/>
</dbReference>
<feature type="coiled-coil region" evidence="1">
    <location>
        <begin position="567"/>
        <end position="594"/>
    </location>
</feature>
<gene>
    <name evidence="4" type="ORF">Lrub_2442</name>
</gene>
<feature type="coiled-coil region" evidence="1">
    <location>
        <begin position="470"/>
        <end position="497"/>
    </location>
</feature>
<name>A0A0W0XLT8_9GAMM</name>
<dbReference type="Pfam" id="PF13362">
    <property type="entry name" value="Toprim_3"/>
    <property type="match status" value="1"/>
</dbReference>
<dbReference type="PATRIC" id="fig|458.5.peg.2544"/>
<dbReference type="RefSeq" id="WP_133134158.1">
    <property type="nucleotide sequence ID" value="NZ_CAAAIN010000009.1"/>
</dbReference>
<keyword evidence="1" id="KW-0175">Coiled coil</keyword>
<evidence type="ECO:0000256" key="1">
    <source>
        <dbReference type="SAM" id="Coils"/>
    </source>
</evidence>
<reference evidence="4 5" key="1">
    <citation type="submission" date="2015-11" db="EMBL/GenBank/DDBJ databases">
        <title>Genomic analysis of 38 Legionella species identifies large and diverse effector repertoires.</title>
        <authorList>
            <person name="Burstein D."/>
            <person name="Amaro F."/>
            <person name="Zusman T."/>
            <person name="Lifshitz Z."/>
            <person name="Cohen O."/>
            <person name="Gilbert J.A."/>
            <person name="Pupko T."/>
            <person name="Shuman H.A."/>
            <person name="Segal G."/>
        </authorList>
    </citation>
    <scope>NUCLEOTIDE SEQUENCE [LARGE SCALE GENOMIC DNA]</scope>
    <source>
        <strain evidence="4 5">WA-270A-C2</strain>
    </source>
</reference>
<dbReference type="Proteomes" id="UP000054608">
    <property type="component" value="Unassembled WGS sequence"/>
</dbReference>
<dbReference type="InterPro" id="IPR006171">
    <property type="entry name" value="TOPRIM_dom"/>
</dbReference>
<evidence type="ECO:0000313" key="4">
    <source>
        <dbReference type="EMBL" id="KTD45645.1"/>
    </source>
</evidence>
<evidence type="ECO:0000259" key="3">
    <source>
        <dbReference type="Pfam" id="PF23639"/>
    </source>
</evidence>
<dbReference type="OrthoDB" id="5651076at2"/>
<dbReference type="STRING" id="458.Lrub_2442"/>